<keyword evidence="3" id="KW-0597">Phosphoprotein</keyword>
<evidence type="ECO:0000256" key="1">
    <source>
        <dbReference type="ARBA" id="ARBA00000085"/>
    </source>
</evidence>
<dbReference type="GO" id="GO:0000155">
    <property type="term" value="F:phosphorelay sensor kinase activity"/>
    <property type="evidence" value="ECO:0007669"/>
    <property type="project" value="InterPro"/>
</dbReference>
<evidence type="ECO:0000256" key="4">
    <source>
        <dbReference type="ARBA" id="ARBA00022777"/>
    </source>
</evidence>
<comment type="catalytic activity">
    <reaction evidence="1">
        <text>ATP + protein L-histidine = ADP + protein N-phospho-L-histidine.</text>
        <dbReference type="EC" id="2.7.13.3"/>
    </reaction>
</comment>
<dbReference type="PRINTS" id="PR00344">
    <property type="entry name" value="BCTRLSENSOR"/>
</dbReference>
<dbReference type="Pfam" id="PF00512">
    <property type="entry name" value="HisKA"/>
    <property type="match status" value="1"/>
</dbReference>
<dbReference type="InterPro" id="IPR005467">
    <property type="entry name" value="His_kinase_dom"/>
</dbReference>
<dbReference type="PROSITE" id="PS50109">
    <property type="entry name" value="HIS_KIN"/>
    <property type="match status" value="1"/>
</dbReference>
<feature type="domain" description="Histidine kinase" evidence="6">
    <location>
        <begin position="31"/>
        <end position="243"/>
    </location>
</feature>
<dbReference type="PANTHER" id="PTHR43547:SF2">
    <property type="entry name" value="HYBRID SIGNAL TRANSDUCTION HISTIDINE KINASE C"/>
    <property type="match status" value="1"/>
</dbReference>
<evidence type="ECO:0000313" key="7">
    <source>
        <dbReference type="EMBL" id="HIR13459.1"/>
    </source>
</evidence>
<evidence type="ECO:0000256" key="2">
    <source>
        <dbReference type="ARBA" id="ARBA00012438"/>
    </source>
</evidence>
<sequence length="253" mass="28091">MSKEIDPNGSCRQNCPALRQLNLHYHYFVSKLSHEIRNPLTLVYSSLQLMEKEQPLIGTSHLWTQIKYDLEDTLRLLADLSSLNNSGTLQPEPLDLQKFLGETAASCRSFLQQHKIFFTLQTGADLPMISADRRRLKEALLNLIHNAADALSCKEENRRLILAAAACRDFVQIHVRDNGCGIPTEYRSSILEPFVTHKPNGTGLGLAIAKSIVSHHGGALSFTTSTDIPETFTDFCITLPAGVLHSEGKEPAQ</sequence>
<proteinExistence type="predicted"/>
<dbReference type="EMBL" id="DVGK01000069">
    <property type="protein sequence ID" value="HIR13459.1"/>
    <property type="molecule type" value="Genomic_DNA"/>
</dbReference>
<dbReference type="InterPro" id="IPR036890">
    <property type="entry name" value="HATPase_C_sf"/>
</dbReference>
<evidence type="ECO:0000256" key="3">
    <source>
        <dbReference type="ARBA" id="ARBA00022553"/>
    </source>
</evidence>
<dbReference type="InterPro" id="IPR036097">
    <property type="entry name" value="HisK_dim/P_sf"/>
</dbReference>
<comment type="caution">
    <text evidence="7">The sequence shown here is derived from an EMBL/GenBank/DDBJ whole genome shotgun (WGS) entry which is preliminary data.</text>
</comment>
<protein>
    <recommendedName>
        <fullName evidence="2">histidine kinase</fullName>
        <ecNumber evidence="2">2.7.13.3</ecNumber>
    </recommendedName>
</protein>
<dbReference type="InterPro" id="IPR003594">
    <property type="entry name" value="HATPase_dom"/>
</dbReference>
<dbReference type="SMART" id="SM00387">
    <property type="entry name" value="HATPase_c"/>
    <property type="match status" value="1"/>
</dbReference>
<reference evidence="7" key="2">
    <citation type="journal article" date="2021" name="PeerJ">
        <title>Extensive microbial diversity within the chicken gut microbiome revealed by metagenomics and culture.</title>
        <authorList>
            <person name="Gilroy R."/>
            <person name="Ravi A."/>
            <person name="Getino M."/>
            <person name="Pursley I."/>
            <person name="Horton D.L."/>
            <person name="Alikhan N.F."/>
            <person name="Baker D."/>
            <person name="Gharbi K."/>
            <person name="Hall N."/>
            <person name="Watson M."/>
            <person name="Adriaenssens E.M."/>
            <person name="Foster-Nyarko E."/>
            <person name="Jarju S."/>
            <person name="Secka A."/>
            <person name="Antonio M."/>
            <person name="Oren A."/>
            <person name="Chaudhuri R.R."/>
            <person name="La Ragione R."/>
            <person name="Hildebrand F."/>
            <person name="Pallen M.J."/>
        </authorList>
    </citation>
    <scope>NUCLEOTIDE SEQUENCE</scope>
    <source>
        <strain evidence="7">ChiSjej4B22-8148</strain>
    </source>
</reference>
<evidence type="ECO:0000259" key="6">
    <source>
        <dbReference type="PROSITE" id="PS50109"/>
    </source>
</evidence>
<dbReference type="PANTHER" id="PTHR43547">
    <property type="entry name" value="TWO-COMPONENT HISTIDINE KINASE"/>
    <property type="match status" value="1"/>
</dbReference>
<organism evidence="7 8">
    <name type="scientific">Candidatus Choladousia intestinavium</name>
    <dbReference type="NCBI Taxonomy" id="2840727"/>
    <lineage>
        <taxon>Bacteria</taxon>
        <taxon>Bacillati</taxon>
        <taxon>Bacillota</taxon>
        <taxon>Clostridia</taxon>
        <taxon>Lachnospirales</taxon>
        <taxon>Lachnospiraceae</taxon>
        <taxon>Lachnospiraceae incertae sedis</taxon>
        <taxon>Candidatus Choladousia</taxon>
    </lineage>
</organism>
<dbReference type="EC" id="2.7.13.3" evidence="2"/>
<keyword evidence="4 7" id="KW-0418">Kinase</keyword>
<keyword evidence="5" id="KW-0902">Two-component regulatory system</keyword>
<dbReference type="Pfam" id="PF02518">
    <property type="entry name" value="HATPase_c"/>
    <property type="match status" value="1"/>
</dbReference>
<evidence type="ECO:0000313" key="8">
    <source>
        <dbReference type="Proteomes" id="UP000886757"/>
    </source>
</evidence>
<dbReference type="Gene3D" id="3.30.565.10">
    <property type="entry name" value="Histidine kinase-like ATPase, C-terminal domain"/>
    <property type="match status" value="1"/>
</dbReference>
<dbReference type="InterPro" id="IPR004358">
    <property type="entry name" value="Sig_transdc_His_kin-like_C"/>
</dbReference>
<name>A0A9D1ACI4_9FIRM</name>
<keyword evidence="4 7" id="KW-0808">Transferase</keyword>
<evidence type="ECO:0000256" key="5">
    <source>
        <dbReference type="ARBA" id="ARBA00023012"/>
    </source>
</evidence>
<gene>
    <name evidence="7" type="ORF">IAB31_06010</name>
</gene>
<accession>A0A9D1ACI4</accession>
<dbReference type="SUPFAM" id="SSF47384">
    <property type="entry name" value="Homodimeric domain of signal transducing histidine kinase"/>
    <property type="match status" value="1"/>
</dbReference>
<dbReference type="SUPFAM" id="SSF55874">
    <property type="entry name" value="ATPase domain of HSP90 chaperone/DNA topoisomerase II/histidine kinase"/>
    <property type="match status" value="1"/>
</dbReference>
<reference evidence="7" key="1">
    <citation type="submission" date="2020-10" db="EMBL/GenBank/DDBJ databases">
        <authorList>
            <person name="Gilroy R."/>
        </authorList>
    </citation>
    <scope>NUCLEOTIDE SEQUENCE</scope>
    <source>
        <strain evidence="7">ChiSjej4B22-8148</strain>
    </source>
</reference>
<dbReference type="InterPro" id="IPR003661">
    <property type="entry name" value="HisK_dim/P_dom"/>
</dbReference>
<dbReference type="Gene3D" id="1.10.287.130">
    <property type="match status" value="1"/>
</dbReference>
<dbReference type="AlphaFoldDB" id="A0A9D1ACI4"/>
<dbReference type="CDD" id="cd00082">
    <property type="entry name" value="HisKA"/>
    <property type="match status" value="1"/>
</dbReference>
<dbReference type="Proteomes" id="UP000886757">
    <property type="component" value="Unassembled WGS sequence"/>
</dbReference>